<dbReference type="Proteomes" id="UP001347796">
    <property type="component" value="Unassembled WGS sequence"/>
</dbReference>
<feature type="coiled-coil region" evidence="1">
    <location>
        <begin position="280"/>
        <end position="307"/>
    </location>
</feature>
<feature type="region of interest" description="Disordered" evidence="2">
    <location>
        <begin position="321"/>
        <end position="344"/>
    </location>
</feature>
<dbReference type="AlphaFoldDB" id="A0AAN8J678"/>
<dbReference type="EMBL" id="JAZGQO010000014">
    <property type="protein sequence ID" value="KAK6170545.1"/>
    <property type="molecule type" value="Genomic_DNA"/>
</dbReference>
<proteinExistence type="predicted"/>
<feature type="region of interest" description="Disordered" evidence="2">
    <location>
        <begin position="229"/>
        <end position="279"/>
    </location>
</feature>
<organism evidence="3 4">
    <name type="scientific">Patella caerulea</name>
    <name type="common">Rayed Mediterranean limpet</name>
    <dbReference type="NCBI Taxonomy" id="87958"/>
    <lineage>
        <taxon>Eukaryota</taxon>
        <taxon>Metazoa</taxon>
        <taxon>Spiralia</taxon>
        <taxon>Lophotrochozoa</taxon>
        <taxon>Mollusca</taxon>
        <taxon>Gastropoda</taxon>
        <taxon>Patellogastropoda</taxon>
        <taxon>Patelloidea</taxon>
        <taxon>Patellidae</taxon>
        <taxon>Patella</taxon>
    </lineage>
</organism>
<feature type="compositionally biased region" description="Polar residues" evidence="2">
    <location>
        <begin position="325"/>
        <end position="344"/>
    </location>
</feature>
<comment type="caution">
    <text evidence="3">The sequence shown here is derived from an EMBL/GenBank/DDBJ whole genome shotgun (WGS) entry which is preliminary data.</text>
</comment>
<sequence>MQSCNYVSSSSSEGQLNGAEICRVVNDVSEVEDKNPPYLMLEDVDTHGLIPDNEVDILTSEILRSLSDPGELKNFEFIKMPEQTEALRSESYPDTLRSSLKSNTKAYPEILDLDLYRNQTPITGYPDSGMSNSDFNNILENLQMYDDNACSFTPRKHPVSNQVSDPRPIINLSCATNKTDGSHQAQVKMGNPLSQKSLDTKKNILENPHHVKDTSSVLRERLSIKIKDRRKREGKDEFIPDFSPRPTIEPSDEEKRKSQDLKMRNRKSANRSHENMKLKVKKLDESIRYYEESNNKLESKIKEYNTLLVNMRQWLVRHGVGGNFDPNSNKTVNRCHNSRDSNQQ</sequence>
<evidence type="ECO:0000256" key="1">
    <source>
        <dbReference type="SAM" id="Coils"/>
    </source>
</evidence>
<gene>
    <name evidence="3" type="ORF">SNE40_018916</name>
</gene>
<evidence type="ECO:0000313" key="3">
    <source>
        <dbReference type="EMBL" id="KAK6170545.1"/>
    </source>
</evidence>
<feature type="compositionally biased region" description="Basic and acidic residues" evidence="2">
    <location>
        <begin position="253"/>
        <end position="263"/>
    </location>
</feature>
<evidence type="ECO:0000313" key="4">
    <source>
        <dbReference type="Proteomes" id="UP001347796"/>
    </source>
</evidence>
<evidence type="ECO:0008006" key="5">
    <source>
        <dbReference type="Google" id="ProtNLM"/>
    </source>
</evidence>
<dbReference type="Gene3D" id="1.20.5.170">
    <property type="match status" value="1"/>
</dbReference>
<feature type="compositionally biased region" description="Basic and acidic residues" evidence="2">
    <location>
        <begin position="229"/>
        <end position="238"/>
    </location>
</feature>
<keyword evidence="1" id="KW-0175">Coiled coil</keyword>
<keyword evidence="4" id="KW-1185">Reference proteome</keyword>
<evidence type="ECO:0000256" key="2">
    <source>
        <dbReference type="SAM" id="MobiDB-lite"/>
    </source>
</evidence>
<protein>
    <recommendedName>
        <fullName evidence="5">BZIP domain-containing protein</fullName>
    </recommendedName>
</protein>
<accession>A0AAN8J678</accession>
<name>A0AAN8J678_PATCE</name>
<reference evidence="3 4" key="1">
    <citation type="submission" date="2024-01" db="EMBL/GenBank/DDBJ databases">
        <title>The genome of the rayed Mediterranean limpet Patella caerulea (Linnaeus, 1758).</title>
        <authorList>
            <person name="Anh-Thu Weber A."/>
            <person name="Halstead-Nussloch G."/>
        </authorList>
    </citation>
    <scope>NUCLEOTIDE SEQUENCE [LARGE SCALE GENOMIC DNA]</scope>
    <source>
        <strain evidence="3">AATW-2023a</strain>
        <tissue evidence="3">Whole specimen</tissue>
    </source>
</reference>